<gene>
    <name evidence="1" type="ORF">EXY23_21865</name>
</gene>
<sequence>MMRTSYDPEADAFHARFAPDPVEIEATGEVAPGVMIDFDADGDVVGIEVLSVSRRGRKAMERVAAKPAAAE</sequence>
<dbReference type="InterPro" id="IPR019270">
    <property type="entry name" value="DUF2283"/>
</dbReference>
<dbReference type="Pfam" id="PF10049">
    <property type="entry name" value="DUF2283"/>
    <property type="match status" value="1"/>
</dbReference>
<dbReference type="Proteomes" id="UP000295023">
    <property type="component" value="Unassembled WGS sequence"/>
</dbReference>
<dbReference type="OrthoDB" id="9799670at2"/>
<reference evidence="1 2" key="1">
    <citation type="submission" date="2019-03" db="EMBL/GenBank/DDBJ databases">
        <title>Paracraurococcus aquatilis NE82 genome sequence.</title>
        <authorList>
            <person name="Zhao Y."/>
            <person name="Du Z."/>
        </authorList>
    </citation>
    <scope>NUCLEOTIDE SEQUENCE [LARGE SCALE GENOMIC DNA]</scope>
    <source>
        <strain evidence="1 2">NE82</strain>
    </source>
</reference>
<protein>
    <submittedName>
        <fullName evidence="1">DUF2283 domain-containing protein</fullName>
    </submittedName>
</protein>
<accession>A0A4R4D5I5</accession>
<organism evidence="1 2">
    <name type="scientific">Roseicella aquatilis</name>
    <dbReference type="NCBI Taxonomy" id="2527868"/>
    <lineage>
        <taxon>Bacteria</taxon>
        <taxon>Pseudomonadati</taxon>
        <taxon>Pseudomonadota</taxon>
        <taxon>Alphaproteobacteria</taxon>
        <taxon>Acetobacterales</taxon>
        <taxon>Roseomonadaceae</taxon>
        <taxon>Roseicella</taxon>
    </lineage>
</organism>
<evidence type="ECO:0000313" key="2">
    <source>
        <dbReference type="Proteomes" id="UP000295023"/>
    </source>
</evidence>
<dbReference type="RefSeq" id="WP_132294726.1">
    <property type="nucleotide sequence ID" value="NZ_SKBM01000028.1"/>
</dbReference>
<keyword evidence="2" id="KW-1185">Reference proteome</keyword>
<dbReference type="AlphaFoldDB" id="A0A4R4D5I5"/>
<evidence type="ECO:0000313" key="1">
    <source>
        <dbReference type="EMBL" id="TCZ55233.1"/>
    </source>
</evidence>
<dbReference type="EMBL" id="SKBM01000028">
    <property type="protein sequence ID" value="TCZ55233.1"/>
    <property type="molecule type" value="Genomic_DNA"/>
</dbReference>
<comment type="caution">
    <text evidence="1">The sequence shown here is derived from an EMBL/GenBank/DDBJ whole genome shotgun (WGS) entry which is preliminary data.</text>
</comment>
<proteinExistence type="predicted"/>
<name>A0A4R4D5I5_9PROT</name>